<protein>
    <recommendedName>
        <fullName evidence="4">Pyrrolo-quinoline quinone repeat domain-containing protein</fullName>
    </recommendedName>
</protein>
<dbReference type="SMART" id="SM00564">
    <property type="entry name" value="PQQ"/>
    <property type="match status" value="4"/>
</dbReference>
<gene>
    <name evidence="5" type="ORF">METZ01_LOCUS116167</name>
</gene>
<dbReference type="InterPro" id="IPR002372">
    <property type="entry name" value="PQQ_rpt_dom"/>
</dbReference>
<dbReference type="PROSITE" id="PS51257">
    <property type="entry name" value="PROKAR_LIPOPROTEIN"/>
    <property type="match status" value="1"/>
</dbReference>
<organism evidence="5">
    <name type="scientific">marine metagenome</name>
    <dbReference type="NCBI Taxonomy" id="408172"/>
    <lineage>
        <taxon>unclassified sequences</taxon>
        <taxon>metagenomes</taxon>
        <taxon>ecological metagenomes</taxon>
    </lineage>
</organism>
<comment type="cofactor">
    <cofactor evidence="1">
        <name>pyrroloquinoline quinone</name>
        <dbReference type="ChEBI" id="CHEBI:58442"/>
    </cofactor>
</comment>
<evidence type="ECO:0000256" key="1">
    <source>
        <dbReference type="ARBA" id="ARBA00001931"/>
    </source>
</evidence>
<evidence type="ECO:0000313" key="5">
    <source>
        <dbReference type="EMBL" id="SVA63313.1"/>
    </source>
</evidence>
<comment type="similarity">
    <text evidence="2">Belongs to the bacterial PQQ dehydrogenase family.</text>
</comment>
<feature type="non-terminal residue" evidence="5">
    <location>
        <position position="1"/>
    </location>
</feature>
<feature type="domain" description="Pyrrolo-quinoline quinone repeat" evidence="4">
    <location>
        <begin position="28"/>
        <end position="595"/>
    </location>
</feature>
<dbReference type="GO" id="GO:0008876">
    <property type="term" value="F:quinoprotein glucose dehydrogenase activity"/>
    <property type="evidence" value="ECO:0007669"/>
    <property type="project" value="TreeGrafter"/>
</dbReference>
<accession>A0A381XGC6</accession>
<reference evidence="5" key="1">
    <citation type="submission" date="2018-05" db="EMBL/GenBank/DDBJ databases">
        <authorList>
            <person name="Lanie J.A."/>
            <person name="Ng W.-L."/>
            <person name="Kazmierczak K.M."/>
            <person name="Andrzejewski T.M."/>
            <person name="Davidsen T.M."/>
            <person name="Wayne K.J."/>
            <person name="Tettelin H."/>
            <person name="Glass J.I."/>
            <person name="Rusch D."/>
            <person name="Podicherti R."/>
            <person name="Tsui H.-C.T."/>
            <person name="Winkler M.E."/>
        </authorList>
    </citation>
    <scope>NUCLEOTIDE SEQUENCE</scope>
</reference>
<evidence type="ECO:0000259" key="4">
    <source>
        <dbReference type="Pfam" id="PF01011"/>
    </source>
</evidence>
<dbReference type="AlphaFoldDB" id="A0A381XGC6"/>
<proteinExistence type="inferred from homology"/>
<dbReference type="PANTHER" id="PTHR32303">
    <property type="entry name" value="QUINOPROTEIN ALCOHOL DEHYDROGENASE (CYTOCHROME C)"/>
    <property type="match status" value="1"/>
</dbReference>
<dbReference type="InterPro" id="IPR011047">
    <property type="entry name" value="Quinoprotein_ADH-like_sf"/>
</dbReference>
<name>A0A381XGC6_9ZZZZ</name>
<sequence length="595" mass="64049">MHKLRLLLSLLPLAIMAGCSAAKPTSDWISYGGDVGGMRYSAHDQINRDNVTKLELAWAYQTNEESLLPPKFMTFHSLHGTPLLTPPEAGSSLLFCTDFNRIIALDPATGAERWVFNPEVALERFGQYKCRGVSIWHDQQAPADGTCEWRVYTNTSDRRLFAVDARTGERCADFGDNGEVDVNPIIEATEPVGNIKAVQFWAPPAVVGDIVVASATVHSKGRLVKSYPGQVRGFNARTGEFIWAFDVVPRNPGDPEAKNWTPEALGITGAGSPWAFLSVDAERDLVFLPTSSVSPDYYGGTRPGNNRYATSLVALKGATGELVWHFQFTHHDVWNYDPAAQPILATVSQRGRQRDMVVQLTKAGILWALDRDTGEPVFGAEERAVPTNGVPGEVLSPTQPFPLKPPPLVPTTISPDDAFGFDDADRQACRKLIEGYRHGSIYTPPSSRGTIMFPQPGGGTNWGGGAYDPKHNLLVTNVSRQPDVIRLVPKSQLDMKKSGGPGAGRPGGAPAYIQGTDYGVQIGPLTSPSGVFCTPPPWSMLVSVDLASGDIKWEVPLGSTKEYADRGAPVVDGIIAMGGPSITAGGLVFIGATTD</sequence>
<feature type="non-terminal residue" evidence="5">
    <location>
        <position position="595"/>
    </location>
</feature>
<dbReference type="PANTHER" id="PTHR32303:SF4">
    <property type="entry name" value="QUINOPROTEIN GLUCOSE DEHYDROGENASE"/>
    <property type="match status" value="1"/>
</dbReference>
<dbReference type="InterPro" id="IPR018391">
    <property type="entry name" value="PQQ_b-propeller_rpt"/>
</dbReference>
<keyword evidence="3" id="KW-0560">Oxidoreductase</keyword>
<evidence type="ECO:0000256" key="2">
    <source>
        <dbReference type="ARBA" id="ARBA00008156"/>
    </source>
</evidence>
<dbReference type="SUPFAM" id="SSF50998">
    <property type="entry name" value="Quinoprotein alcohol dehydrogenase-like"/>
    <property type="match status" value="1"/>
</dbReference>
<dbReference type="EMBL" id="UINC01014938">
    <property type="protein sequence ID" value="SVA63313.1"/>
    <property type="molecule type" value="Genomic_DNA"/>
</dbReference>
<evidence type="ECO:0000256" key="3">
    <source>
        <dbReference type="ARBA" id="ARBA00023002"/>
    </source>
</evidence>
<dbReference type="Pfam" id="PF01011">
    <property type="entry name" value="PQQ"/>
    <property type="match status" value="1"/>
</dbReference>
<dbReference type="Gene3D" id="2.140.10.10">
    <property type="entry name" value="Quinoprotein alcohol dehydrogenase-like superfamily"/>
    <property type="match status" value="1"/>
</dbReference>